<feature type="domain" description="Phytase-like" evidence="2">
    <location>
        <begin position="163"/>
        <end position="383"/>
    </location>
</feature>
<dbReference type="OrthoDB" id="425936at2759"/>
<dbReference type="PANTHER" id="PTHR37957">
    <property type="entry name" value="BLR7070 PROTEIN"/>
    <property type="match status" value="1"/>
</dbReference>
<evidence type="ECO:0000313" key="4">
    <source>
        <dbReference type="Proteomes" id="UP000800040"/>
    </source>
</evidence>
<dbReference type="AlphaFoldDB" id="A0A6A5KIW3"/>
<protein>
    <recommendedName>
        <fullName evidence="2">Phytase-like domain-containing protein</fullName>
    </recommendedName>
</protein>
<dbReference type="Proteomes" id="UP000800040">
    <property type="component" value="Unassembled WGS sequence"/>
</dbReference>
<keyword evidence="1" id="KW-0732">Signal</keyword>
<reference evidence="3" key="1">
    <citation type="submission" date="2020-01" db="EMBL/GenBank/DDBJ databases">
        <authorList>
            <consortium name="DOE Joint Genome Institute"/>
            <person name="Haridas S."/>
            <person name="Albert R."/>
            <person name="Binder M."/>
            <person name="Bloem J."/>
            <person name="Labutti K."/>
            <person name="Salamov A."/>
            <person name="Andreopoulos B."/>
            <person name="Baker S.E."/>
            <person name="Barry K."/>
            <person name="Bills G."/>
            <person name="Bluhm B.H."/>
            <person name="Cannon C."/>
            <person name="Castanera R."/>
            <person name="Culley D.E."/>
            <person name="Daum C."/>
            <person name="Ezra D."/>
            <person name="Gonzalez J.B."/>
            <person name="Henrissat B."/>
            <person name="Kuo A."/>
            <person name="Liang C."/>
            <person name="Lipzen A."/>
            <person name="Lutzoni F."/>
            <person name="Magnuson J."/>
            <person name="Mondo S."/>
            <person name="Nolan M."/>
            <person name="Ohm R."/>
            <person name="Pangilinan J."/>
            <person name="Park H.-J."/>
            <person name="Ramirez L."/>
            <person name="Alfaro M."/>
            <person name="Sun H."/>
            <person name="Tritt A."/>
            <person name="Yoshinaga Y."/>
            <person name="Zwiers L.-H."/>
            <person name="Turgeon B.G."/>
            <person name="Goodwin S.B."/>
            <person name="Spatafora J.W."/>
            <person name="Crous P.W."/>
            <person name="Grigoriev I.V."/>
        </authorList>
    </citation>
    <scope>NUCLEOTIDE SEQUENCE</scope>
    <source>
        <strain evidence="3">P77</strain>
    </source>
</reference>
<organism evidence="3 4">
    <name type="scientific">Decorospora gaudefroyi</name>
    <dbReference type="NCBI Taxonomy" id="184978"/>
    <lineage>
        <taxon>Eukaryota</taxon>
        <taxon>Fungi</taxon>
        <taxon>Dikarya</taxon>
        <taxon>Ascomycota</taxon>
        <taxon>Pezizomycotina</taxon>
        <taxon>Dothideomycetes</taxon>
        <taxon>Pleosporomycetidae</taxon>
        <taxon>Pleosporales</taxon>
        <taxon>Pleosporineae</taxon>
        <taxon>Pleosporaceae</taxon>
        <taxon>Decorospora</taxon>
    </lineage>
</organism>
<dbReference type="Pfam" id="PF13449">
    <property type="entry name" value="Phytase-like"/>
    <property type="match status" value="1"/>
</dbReference>
<proteinExistence type="predicted"/>
<name>A0A6A5KIW3_9PLEO</name>
<evidence type="ECO:0000313" key="3">
    <source>
        <dbReference type="EMBL" id="KAF1837088.1"/>
    </source>
</evidence>
<evidence type="ECO:0000259" key="2">
    <source>
        <dbReference type="Pfam" id="PF13449"/>
    </source>
</evidence>
<sequence>MLFAASLSLLAFPVSQVFAGPVINRDHATPANVTTCNGKTYTYEELVGFGKLASDARDKFGDTIGQGSAAALDQKTWKYKNGVYEGIVWSLPDRGWNTEGTQNTQSRVHKFCLTFTPVVATVANPACANVKLTYLDTLLFTGPDGMPLTGLDPTDTITYPGFPELPLAKYTGNGFGQDGPGGARISVDTEGLVLGKDNTFWISDEYGAYIYQFNKNGKMINAIRPPAALIPHRNGTASFSAASPPIYDPEFEITPEDPSTGRSNNQGLEGLTASPNGKYLYAMLQSATIQDGGSKSKNRRNTRLLKYRIKADETTLEAEYAVQLPMLSSGKVAGQSEIHYISDTHFLVLARDSNAGRGQDSTESIYRNVDVIDISDATNIAGKVDAIGGQVASTTGVLNSDIVPATYCPWLSFNNNDQLSRFGLHNGGAQDDGLLNEKWESLALSPVDKHDKIGGGDGYYLFSFSDNDFVTQNGYINFGQNQYKDASGYSLDQQVLVFKVELPKGVKPL</sequence>
<keyword evidence="4" id="KW-1185">Reference proteome</keyword>
<feature type="chain" id="PRO_5025486205" description="Phytase-like domain-containing protein" evidence="1">
    <location>
        <begin position="20"/>
        <end position="509"/>
    </location>
</feature>
<feature type="signal peptide" evidence="1">
    <location>
        <begin position="1"/>
        <end position="19"/>
    </location>
</feature>
<dbReference type="PANTHER" id="PTHR37957:SF1">
    <property type="entry name" value="PHYTASE-LIKE DOMAIN-CONTAINING PROTEIN"/>
    <property type="match status" value="1"/>
</dbReference>
<accession>A0A6A5KIW3</accession>
<gene>
    <name evidence="3" type="ORF">BDW02DRAFT_492295</name>
</gene>
<dbReference type="EMBL" id="ML975266">
    <property type="protein sequence ID" value="KAF1837088.1"/>
    <property type="molecule type" value="Genomic_DNA"/>
</dbReference>
<evidence type="ECO:0000256" key="1">
    <source>
        <dbReference type="SAM" id="SignalP"/>
    </source>
</evidence>
<dbReference type="InterPro" id="IPR027372">
    <property type="entry name" value="Phytase-like_dom"/>
</dbReference>